<evidence type="ECO:0000313" key="11">
    <source>
        <dbReference type="EMBL" id="KYN04779.1"/>
    </source>
</evidence>
<dbReference type="Proteomes" id="UP000078542">
    <property type="component" value="Unassembled WGS sequence"/>
</dbReference>
<dbReference type="GO" id="GO:0005549">
    <property type="term" value="F:odorant binding"/>
    <property type="evidence" value="ECO:0007669"/>
    <property type="project" value="InterPro"/>
</dbReference>
<keyword evidence="6 10" id="KW-1133">Transmembrane helix</keyword>
<evidence type="ECO:0000256" key="2">
    <source>
        <dbReference type="ARBA" id="ARBA00022475"/>
    </source>
</evidence>
<keyword evidence="12" id="KW-1185">Reference proteome</keyword>
<evidence type="ECO:0000256" key="3">
    <source>
        <dbReference type="ARBA" id="ARBA00022606"/>
    </source>
</evidence>
<evidence type="ECO:0000256" key="9">
    <source>
        <dbReference type="ARBA" id="ARBA00023224"/>
    </source>
</evidence>
<keyword evidence="9" id="KW-0807">Transducer</keyword>
<keyword evidence="7 10" id="KW-0472">Membrane</keyword>
<feature type="non-terminal residue" evidence="11">
    <location>
        <position position="1"/>
    </location>
</feature>
<comment type="subcellular location">
    <subcellularLocation>
        <location evidence="1">Cell membrane</location>
        <topology evidence="1">Multi-pass membrane protein</topology>
    </subcellularLocation>
</comment>
<keyword evidence="4 10" id="KW-0812">Transmembrane</keyword>
<accession>A0A151IKC3</accession>
<dbReference type="GO" id="GO:0005886">
    <property type="term" value="C:plasma membrane"/>
    <property type="evidence" value="ECO:0007669"/>
    <property type="project" value="UniProtKB-SubCell"/>
</dbReference>
<gene>
    <name evidence="11" type="ORF">ALC62_04338</name>
</gene>
<dbReference type="PANTHER" id="PTHR21137">
    <property type="entry name" value="ODORANT RECEPTOR"/>
    <property type="match status" value="1"/>
</dbReference>
<keyword evidence="5" id="KW-0552">Olfaction</keyword>
<keyword evidence="8" id="KW-0675">Receptor</keyword>
<dbReference type="Pfam" id="PF02949">
    <property type="entry name" value="7tm_6"/>
    <property type="match status" value="1"/>
</dbReference>
<evidence type="ECO:0000256" key="1">
    <source>
        <dbReference type="ARBA" id="ARBA00004651"/>
    </source>
</evidence>
<evidence type="ECO:0000256" key="7">
    <source>
        <dbReference type="ARBA" id="ARBA00023136"/>
    </source>
</evidence>
<evidence type="ECO:0000256" key="4">
    <source>
        <dbReference type="ARBA" id="ARBA00022692"/>
    </source>
</evidence>
<protein>
    <submittedName>
        <fullName evidence="11">Uncharacterized protein</fullName>
    </submittedName>
</protein>
<keyword evidence="2" id="KW-1003">Cell membrane</keyword>
<proteinExistence type="predicted"/>
<evidence type="ECO:0000256" key="8">
    <source>
        <dbReference type="ARBA" id="ARBA00023170"/>
    </source>
</evidence>
<dbReference type="GO" id="GO:0007165">
    <property type="term" value="P:signal transduction"/>
    <property type="evidence" value="ECO:0007669"/>
    <property type="project" value="UniProtKB-KW"/>
</dbReference>
<organism evidence="11 12">
    <name type="scientific">Cyphomyrmex costatus</name>
    <dbReference type="NCBI Taxonomy" id="456900"/>
    <lineage>
        <taxon>Eukaryota</taxon>
        <taxon>Metazoa</taxon>
        <taxon>Ecdysozoa</taxon>
        <taxon>Arthropoda</taxon>
        <taxon>Hexapoda</taxon>
        <taxon>Insecta</taxon>
        <taxon>Pterygota</taxon>
        <taxon>Neoptera</taxon>
        <taxon>Endopterygota</taxon>
        <taxon>Hymenoptera</taxon>
        <taxon>Apocrita</taxon>
        <taxon>Aculeata</taxon>
        <taxon>Formicoidea</taxon>
        <taxon>Formicidae</taxon>
        <taxon>Myrmicinae</taxon>
        <taxon>Cyphomyrmex</taxon>
    </lineage>
</organism>
<dbReference type="AlphaFoldDB" id="A0A151IKC3"/>
<dbReference type="InterPro" id="IPR004117">
    <property type="entry name" value="7tm6_olfct_rcpt"/>
</dbReference>
<dbReference type="GO" id="GO:0004984">
    <property type="term" value="F:olfactory receptor activity"/>
    <property type="evidence" value="ECO:0007669"/>
    <property type="project" value="InterPro"/>
</dbReference>
<sequence length="231" mass="26488">LVILVCSISGFIGTSLWTTFIDIVLSANVSRSLHLQISTEYFINQQKYFYLLFFHVNATVAIGCTVISATGTLLIAFLQHACGMFKIASYRIERAIHIYLSNNISMQEEILVYKGLIRAIDMHRKSMTFSNYFVSRFQISFMLLITVGVLSLSLNIFRVSFVFYELTLMIAHIISYKVRWYVTSLRVQRLILILLQRGSKSFGMIIGGLFISSLECFATVHKTYILYTTIY</sequence>
<dbReference type="STRING" id="456900.A0A151IKC3"/>
<evidence type="ECO:0000256" key="5">
    <source>
        <dbReference type="ARBA" id="ARBA00022725"/>
    </source>
</evidence>
<evidence type="ECO:0000313" key="12">
    <source>
        <dbReference type="Proteomes" id="UP000078542"/>
    </source>
</evidence>
<name>A0A151IKC3_9HYME</name>
<keyword evidence="3" id="KW-0716">Sensory transduction</keyword>
<evidence type="ECO:0000256" key="6">
    <source>
        <dbReference type="ARBA" id="ARBA00022989"/>
    </source>
</evidence>
<evidence type="ECO:0000256" key="10">
    <source>
        <dbReference type="SAM" id="Phobius"/>
    </source>
</evidence>
<feature type="transmembrane region" description="Helical" evidence="10">
    <location>
        <begin position="202"/>
        <end position="221"/>
    </location>
</feature>
<dbReference type="PANTHER" id="PTHR21137:SF35">
    <property type="entry name" value="ODORANT RECEPTOR 19A-RELATED"/>
    <property type="match status" value="1"/>
</dbReference>
<feature type="transmembrane region" description="Helical" evidence="10">
    <location>
        <begin position="162"/>
        <end position="182"/>
    </location>
</feature>
<reference evidence="11 12" key="1">
    <citation type="submission" date="2016-03" db="EMBL/GenBank/DDBJ databases">
        <title>Cyphomyrmex costatus WGS genome.</title>
        <authorList>
            <person name="Nygaard S."/>
            <person name="Hu H."/>
            <person name="Boomsma J."/>
            <person name="Zhang G."/>
        </authorList>
    </citation>
    <scope>NUCLEOTIDE SEQUENCE [LARGE SCALE GENOMIC DNA]</scope>
    <source>
        <strain evidence="11">MS0001</strain>
        <tissue evidence="11">Whole body</tissue>
    </source>
</reference>
<feature type="transmembrane region" description="Helical" evidence="10">
    <location>
        <begin position="48"/>
        <end position="78"/>
    </location>
</feature>
<feature type="transmembrane region" description="Helical" evidence="10">
    <location>
        <begin position="133"/>
        <end position="156"/>
    </location>
</feature>
<dbReference type="EMBL" id="KQ977224">
    <property type="protein sequence ID" value="KYN04779.1"/>
    <property type="molecule type" value="Genomic_DNA"/>
</dbReference>